<gene>
    <name evidence="4" type="primary">LOC106467100</name>
</gene>
<dbReference type="SMART" id="SM00312">
    <property type="entry name" value="PX"/>
    <property type="match status" value="1"/>
</dbReference>
<dbReference type="SUPFAM" id="SSF64268">
    <property type="entry name" value="PX domain"/>
    <property type="match status" value="1"/>
</dbReference>
<feature type="domain" description="PX" evidence="2">
    <location>
        <begin position="25"/>
        <end position="161"/>
    </location>
</feature>
<dbReference type="GeneID" id="106467100"/>
<sequence>MSCNDENNVIIENTQKGLLQTLDIAVTESENRKTEVSFGLWDNHTVYLVESNSKCNSNPLGDGRVLELLGPSKEKAVWRRYSDFENFHKYLETAYPFIVIPPLPEKRVLHAWQKLTVDKYDTDFIDRRRAGLEKFLLRVAAHPLLSRDSVFKNFLQEENLQKVVTTERQIKKATSTHNLRIVNFSADLRNPNRNIRETKIYGNELYLTLSNLLKVRTKLADREYGIHKLHENYGRVFSEWPIVEKQMTNELQSAGHYMDVYSVSIDSLLDEEEEFIDQIKEYTFFAESLKCVCNFLEMKQHEIEQIEDIITSKRSEQQLAKDRRHSLVSKVFGRSTDSDSKYNSRFNELDLELKTLEAEMVHVKEEEKHICHKALVDIARFQQQKVIDLKEALICYIVFRIKMFRQGLLIWKNIQESFTKL</sequence>
<dbReference type="Pfam" id="PF00787">
    <property type="entry name" value="PX"/>
    <property type="match status" value="1"/>
</dbReference>
<evidence type="ECO:0000313" key="4">
    <source>
        <dbReference type="RefSeq" id="XP_013782874.1"/>
    </source>
</evidence>
<organism evidence="3 4">
    <name type="scientific">Limulus polyphemus</name>
    <name type="common">Atlantic horseshoe crab</name>
    <dbReference type="NCBI Taxonomy" id="6850"/>
    <lineage>
        <taxon>Eukaryota</taxon>
        <taxon>Metazoa</taxon>
        <taxon>Ecdysozoa</taxon>
        <taxon>Arthropoda</taxon>
        <taxon>Chelicerata</taxon>
        <taxon>Merostomata</taxon>
        <taxon>Xiphosura</taxon>
        <taxon>Limulidae</taxon>
        <taxon>Limulus</taxon>
    </lineage>
</organism>
<dbReference type="PANTHER" id="PTHR46596">
    <property type="entry name" value="SORTING NEXIN-4"/>
    <property type="match status" value="1"/>
</dbReference>
<evidence type="ECO:0000259" key="2">
    <source>
        <dbReference type="PROSITE" id="PS50195"/>
    </source>
</evidence>
<dbReference type="PROSITE" id="PS50195">
    <property type="entry name" value="PX"/>
    <property type="match status" value="1"/>
</dbReference>
<evidence type="ECO:0000256" key="1">
    <source>
        <dbReference type="ARBA" id="ARBA00010883"/>
    </source>
</evidence>
<accession>A0ABM1BIV7</accession>
<reference evidence="4" key="1">
    <citation type="submission" date="2025-08" db="UniProtKB">
        <authorList>
            <consortium name="RefSeq"/>
        </authorList>
    </citation>
    <scope>IDENTIFICATION</scope>
    <source>
        <tissue evidence="4">Muscle</tissue>
    </source>
</reference>
<protein>
    <submittedName>
        <fullName evidence="4">Sorting nexin-4-like</fullName>
    </submittedName>
</protein>
<dbReference type="Proteomes" id="UP000694941">
    <property type="component" value="Unplaced"/>
</dbReference>
<dbReference type="InterPro" id="IPR027267">
    <property type="entry name" value="AH/BAR_dom_sf"/>
</dbReference>
<dbReference type="InterPro" id="IPR001683">
    <property type="entry name" value="PX_dom"/>
</dbReference>
<proteinExistence type="inferred from homology"/>
<comment type="similarity">
    <text evidence="1">Belongs to the sorting nexin family.</text>
</comment>
<dbReference type="Gene3D" id="3.30.1520.10">
    <property type="entry name" value="Phox-like domain"/>
    <property type="match status" value="1"/>
</dbReference>
<dbReference type="Gene3D" id="1.20.1270.60">
    <property type="entry name" value="Arfaptin homology (AH) domain/BAR domain"/>
    <property type="match status" value="1"/>
</dbReference>
<evidence type="ECO:0000313" key="3">
    <source>
        <dbReference type="Proteomes" id="UP000694941"/>
    </source>
</evidence>
<dbReference type="InterPro" id="IPR036871">
    <property type="entry name" value="PX_dom_sf"/>
</dbReference>
<name>A0ABM1BIV7_LIMPO</name>
<dbReference type="RefSeq" id="XP_013782874.1">
    <property type="nucleotide sequence ID" value="XM_013927420.2"/>
</dbReference>
<dbReference type="InterPro" id="IPR034783">
    <property type="entry name" value="SNX4"/>
</dbReference>
<keyword evidence="3" id="KW-1185">Reference proteome</keyword>
<dbReference type="PANTHER" id="PTHR46596:SF1">
    <property type="entry name" value="SORTING NEXIN-4"/>
    <property type="match status" value="1"/>
</dbReference>